<evidence type="ECO:0000256" key="1">
    <source>
        <dbReference type="ARBA" id="ARBA00008730"/>
    </source>
</evidence>
<proteinExistence type="inferred from homology"/>
<evidence type="ECO:0000259" key="4">
    <source>
        <dbReference type="Pfam" id="PF02317"/>
    </source>
</evidence>
<dbReference type="GO" id="GO:0016491">
    <property type="term" value="F:oxidoreductase activity"/>
    <property type="evidence" value="ECO:0007669"/>
    <property type="project" value="UniProtKB-KW"/>
</dbReference>
<evidence type="ECO:0000256" key="2">
    <source>
        <dbReference type="ARBA" id="ARBA00022857"/>
    </source>
</evidence>
<evidence type="ECO:0000313" key="6">
    <source>
        <dbReference type="Proteomes" id="UP000237717"/>
    </source>
</evidence>
<accession>A0A2L2LMQ3</accession>
<keyword evidence="2" id="KW-0521">NADP</keyword>
<dbReference type="PANTHER" id="PTHR38015:SF1">
    <property type="entry name" value="OPINE DEHYDROGENASE DOMAIN-CONTAINING PROTEIN"/>
    <property type="match status" value="1"/>
</dbReference>
<evidence type="ECO:0000313" key="5">
    <source>
        <dbReference type="EMBL" id="AVH45607.1"/>
    </source>
</evidence>
<dbReference type="Gene3D" id="1.10.1040.10">
    <property type="entry name" value="N-(1-d-carboxylethyl)-l-norvaline Dehydrogenase, domain 2"/>
    <property type="match status" value="1"/>
</dbReference>
<dbReference type="PANTHER" id="PTHR38015">
    <property type="entry name" value="BLR6086 PROTEIN"/>
    <property type="match status" value="1"/>
</dbReference>
<dbReference type="Pfam" id="PF02317">
    <property type="entry name" value="Octopine_DH"/>
    <property type="match status" value="1"/>
</dbReference>
<keyword evidence="3" id="KW-0560">Oxidoreductase</keyword>
<dbReference type="InterPro" id="IPR003421">
    <property type="entry name" value="Opine_DH"/>
</dbReference>
<gene>
    <name evidence="5" type="ORF">At1D1609_55750</name>
</gene>
<dbReference type="InterPro" id="IPR051729">
    <property type="entry name" value="Opine/Lysopine_DH"/>
</dbReference>
<dbReference type="SUPFAM" id="SSF48179">
    <property type="entry name" value="6-phosphogluconate dehydrogenase C-terminal domain-like"/>
    <property type="match status" value="1"/>
</dbReference>
<evidence type="ECO:0000256" key="3">
    <source>
        <dbReference type="ARBA" id="ARBA00023002"/>
    </source>
</evidence>
<organism evidence="5 6">
    <name type="scientific">Agrobacterium tumefaciens</name>
    <dbReference type="NCBI Taxonomy" id="358"/>
    <lineage>
        <taxon>Bacteria</taxon>
        <taxon>Pseudomonadati</taxon>
        <taxon>Pseudomonadota</taxon>
        <taxon>Alphaproteobacteria</taxon>
        <taxon>Hyphomicrobiales</taxon>
        <taxon>Rhizobiaceae</taxon>
        <taxon>Rhizobium/Agrobacterium group</taxon>
        <taxon>Agrobacterium</taxon>
        <taxon>Agrobacterium tumefaciens complex</taxon>
    </lineage>
</organism>
<dbReference type="AlphaFoldDB" id="A0A2L2LMQ3"/>
<name>A0A2L2LMQ3_AGRTU</name>
<dbReference type="InterPro" id="IPR013328">
    <property type="entry name" value="6PGD_dom2"/>
</dbReference>
<dbReference type="EMBL" id="CP026928">
    <property type="protein sequence ID" value="AVH45607.1"/>
    <property type="molecule type" value="Genomic_DNA"/>
</dbReference>
<reference evidence="5 6" key="1">
    <citation type="submission" date="2018-02" db="EMBL/GenBank/DDBJ databases">
        <title>Complete genome sequence of Agrobacterium tumefaciens 1D1609.</title>
        <authorList>
            <person name="Cho S.-T."/>
            <person name="Haryono M."/>
            <person name="Chang H.-H."/>
            <person name="Santos M.N."/>
            <person name="Lai E.-M."/>
            <person name="Kuo C.-H."/>
        </authorList>
    </citation>
    <scope>NUCLEOTIDE SEQUENCE [LARGE SCALE GENOMIC DNA]</scope>
    <source>
        <strain evidence="5 6">1D1609</strain>
        <plasmid evidence="6">Plasmid pat1d1609b</plasmid>
    </source>
</reference>
<keyword evidence="5" id="KW-0614">Plasmid</keyword>
<dbReference type="InterPro" id="IPR008927">
    <property type="entry name" value="6-PGluconate_DH-like_C_sf"/>
</dbReference>
<dbReference type="Proteomes" id="UP000237717">
    <property type="component" value="Plasmid pAt1D1609b"/>
</dbReference>
<dbReference type="Gene3D" id="3.40.50.720">
    <property type="entry name" value="NAD(P)-binding Rossmann-like Domain"/>
    <property type="match status" value="1"/>
</dbReference>
<sequence>MAAQGAIEGSFQPSIAVNVQVLADGAEVLVVALPANGHKAVLDAVAPHITPKHAVIFSSHTSFGALYLSSLLAMRGFSVPIVAWGTTIVTGRQTSPTSVQVNTVRKQIDIATIPASRWQSGLSLCQALFGDRFLDRGSLMAIALSNLNPQNHMGIALGNMTRMEREEAWIQSQNVTPNVGRLLEQLDQERVAIAERLGLDVRTIFEHFHLSYHVPMGSISEMNQEIYRAGRAGNGPMTAASRYVTEDVPFGLVVTAKIGRLVGCPAILHEAGIQIFSAMYGRNFEAENDLLAALDLERMDLGDLQDLCRDGFAAAA</sequence>
<comment type="similarity">
    <text evidence="1">Belongs to the lysopine/nopaline/octopine/opine/vitopine dehydrogenases family.</text>
</comment>
<geneLocation type="plasmid" evidence="6">
    <name>pat1d1609b</name>
</geneLocation>
<protein>
    <submittedName>
        <fullName evidence="5">NAD/NADP octopine/nopaline dehydrogenase</fullName>
    </submittedName>
</protein>
<feature type="domain" description="Opine dehydrogenase" evidence="4">
    <location>
        <begin position="137"/>
        <end position="279"/>
    </location>
</feature>